<reference evidence="1 2" key="1">
    <citation type="submission" date="2020-02" db="EMBL/GenBank/DDBJ databases">
        <title>Draft genome sequence of Haematococcus lacustris strain NIES-144.</title>
        <authorList>
            <person name="Morimoto D."/>
            <person name="Nakagawa S."/>
            <person name="Yoshida T."/>
            <person name="Sawayama S."/>
        </authorList>
    </citation>
    <scope>NUCLEOTIDE SEQUENCE [LARGE SCALE GENOMIC DNA]</scope>
    <source>
        <strain evidence="1 2">NIES-144</strain>
    </source>
</reference>
<dbReference type="EMBL" id="BLLF01006863">
    <property type="protein sequence ID" value="GFH32609.1"/>
    <property type="molecule type" value="Genomic_DNA"/>
</dbReference>
<evidence type="ECO:0000313" key="2">
    <source>
        <dbReference type="Proteomes" id="UP000485058"/>
    </source>
</evidence>
<evidence type="ECO:0000313" key="1">
    <source>
        <dbReference type="EMBL" id="GFH32609.1"/>
    </source>
</evidence>
<dbReference type="AlphaFoldDB" id="A0A6A0AI74"/>
<proteinExistence type="predicted"/>
<dbReference type="Proteomes" id="UP000485058">
    <property type="component" value="Unassembled WGS sequence"/>
</dbReference>
<comment type="caution">
    <text evidence="1">The sequence shown here is derived from an EMBL/GenBank/DDBJ whole genome shotgun (WGS) entry which is preliminary data.</text>
</comment>
<organism evidence="1 2">
    <name type="scientific">Haematococcus lacustris</name>
    <name type="common">Green alga</name>
    <name type="synonym">Haematococcus pluvialis</name>
    <dbReference type="NCBI Taxonomy" id="44745"/>
    <lineage>
        <taxon>Eukaryota</taxon>
        <taxon>Viridiplantae</taxon>
        <taxon>Chlorophyta</taxon>
        <taxon>core chlorophytes</taxon>
        <taxon>Chlorophyceae</taxon>
        <taxon>CS clade</taxon>
        <taxon>Chlamydomonadales</taxon>
        <taxon>Haematococcaceae</taxon>
        <taxon>Haematococcus</taxon>
    </lineage>
</organism>
<accession>A0A6A0AI74</accession>
<name>A0A6A0AI74_HAELA</name>
<gene>
    <name evidence="1" type="ORF">HaLaN_31854</name>
</gene>
<sequence>MERKCTMSTLPHSCFNIACVRTLWASRSKSNISGRWTHTQQGDAIADPAAAHISCAACRAAGRPASLAHLALRSM</sequence>
<keyword evidence="2" id="KW-1185">Reference proteome</keyword>
<protein>
    <submittedName>
        <fullName evidence="1">Uncharacterized protein</fullName>
    </submittedName>
</protein>